<dbReference type="Gene3D" id="3.40.190.10">
    <property type="entry name" value="Periplasmic binding protein-like II"/>
    <property type="match status" value="2"/>
</dbReference>
<sequence length="307" mass="33995">MTRNNIYTIAIFVLVLLMGCSDQSDKIQTVDTPTKGTIRISVDESFKPVIEEQLRVHKSSFPETEIIVSYKPESDCFRDLQNDSTRMVIVARGLTKTEASFFENQLSYSPLYGVLAYDAVAVIVNNQSPDSVFTLSKLKSILSGKDKITAVMDGNKATSTVRYLKDSVLKGADFGANVVAANNSQHVLDIVAGRKDVVGFIGISWIADSYDPVQLAYLKKIRLGLVECVKCEEKDIFAKPSQATISYGQYPLARPLYYILKENATGLGTGFMNFMSMERGQLIFRRAFLVPAKMGFTKRSGSIKDAD</sequence>
<protein>
    <submittedName>
        <fullName evidence="3">Substrate-binding domain-containing protein</fullName>
    </submittedName>
</protein>
<dbReference type="InterPro" id="IPR024370">
    <property type="entry name" value="PBP_domain"/>
</dbReference>
<evidence type="ECO:0000256" key="1">
    <source>
        <dbReference type="ARBA" id="ARBA00022729"/>
    </source>
</evidence>
<dbReference type="PANTHER" id="PTHR30570">
    <property type="entry name" value="PERIPLASMIC PHOSPHATE BINDING COMPONENT OF PHOSPHATE ABC TRANSPORTER"/>
    <property type="match status" value="1"/>
</dbReference>
<organism evidence="3">
    <name type="scientific">Sediminibacterium sp. KACHI17</name>
    <dbReference type="NCBI Taxonomy" id="1751071"/>
    <lineage>
        <taxon>Bacteria</taxon>
        <taxon>Pseudomonadati</taxon>
        <taxon>Bacteroidota</taxon>
        <taxon>Chitinophagia</taxon>
        <taxon>Chitinophagales</taxon>
        <taxon>Chitinophagaceae</taxon>
        <taxon>Sediminibacterium</taxon>
    </lineage>
</organism>
<evidence type="ECO:0000259" key="2">
    <source>
        <dbReference type="Pfam" id="PF12849"/>
    </source>
</evidence>
<accession>A0AAT9GIJ3</accession>
<keyword evidence="1" id="KW-0732">Signal</keyword>
<gene>
    <name evidence="3" type="ORF">KACHI17_13300</name>
</gene>
<evidence type="ECO:0000313" key="3">
    <source>
        <dbReference type="EMBL" id="BFG70449.1"/>
    </source>
</evidence>
<dbReference type="AlphaFoldDB" id="A0AAT9GIJ3"/>
<dbReference type="RefSeq" id="WP_353550727.1">
    <property type="nucleotide sequence ID" value="NZ_AP029612.1"/>
</dbReference>
<dbReference type="EMBL" id="AP029612">
    <property type="protein sequence ID" value="BFG70449.1"/>
    <property type="molecule type" value="Genomic_DNA"/>
</dbReference>
<feature type="domain" description="PBP" evidence="2">
    <location>
        <begin position="31"/>
        <end position="275"/>
    </location>
</feature>
<dbReference type="SUPFAM" id="SSF53850">
    <property type="entry name" value="Periplasmic binding protein-like II"/>
    <property type="match status" value="1"/>
</dbReference>
<dbReference type="PROSITE" id="PS51257">
    <property type="entry name" value="PROKAR_LIPOPROTEIN"/>
    <property type="match status" value="1"/>
</dbReference>
<dbReference type="PANTHER" id="PTHR30570:SF1">
    <property type="entry name" value="PHOSPHATE-BINDING PROTEIN PSTS"/>
    <property type="match status" value="1"/>
</dbReference>
<dbReference type="Pfam" id="PF12849">
    <property type="entry name" value="PBP_like_2"/>
    <property type="match status" value="1"/>
</dbReference>
<dbReference type="InterPro" id="IPR050811">
    <property type="entry name" value="Phosphate_ABC_transporter"/>
</dbReference>
<proteinExistence type="predicted"/>
<reference evidence="3" key="1">
    <citation type="submission" date="2024-02" db="EMBL/GenBank/DDBJ databases">
        <title>Sediminibacterium planktonica sp. nov. and Sediminibacterium longus sp. nov., isolated from surface lake and river water.</title>
        <authorList>
            <person name="Watanabe K."/>
            <person name="Takemine S."/>
            <person name="Ishii Y."/>
            <person name="Ogata Y."/>
            <person name="Shindo C."/>
            <person name="Suda W."/>
        </authorList>
    </citation>
    <scope>NUCLEOTIDE SEQUENCE</scope>
    <source>
        <strain evidence="3">KACHI17</strain>
    </source>
</reference>
<name>A0AAT9GIJ3_9BACT</name>